<dbReference type="GO" id="GO:0030694">
    <property type="term" value="C:bacterial-type flagellum basal body, rod"/>
    <property type="evidence" value="ECO:0007669"/>
    <property type="project" value="UniProtKB-UniRule"/>
</dbReference>
<evidence type="ECO:0000313" key="6">
    <source>
        <dbReference type="EMBL" id="AKM07964.1"/>
    </source>
</evidence>
<dbReference type="AlphaFoldDB" id="A0A0G3XBH6"/>
<feature type="domain" description="Flagellar basal-body/hook protein C-terminal" evidence="5">
    <location>
        <begin position="98"/>
        <end position="141"/>
    </location>
</feature>
<dbReference type="RefSeq" id="WP_053044045.1">
    <property type="nucleotide sequence ID" value="NZ_CP011805.1"/>
</dbReference>
<evidence type="ECO:0000256" key="3">
    <source>
        <dbReference type="RuleBase" id="RU362062"/>
    </source>
</evidence>
<dbReference type="OrthoDB" id="9813951at2"/>
<accession>A0A0G3XBH6</accession>
<dbReference type="NCBIfam" id="TIGR01395">
    <property type="entry name" value="FlgC"/>
    <property type="match status" value="1"/>
</dbReference>
<comment type="similarity">
    <text evidence="2">Belongs to the flagella basal body rod proteins family.</text>
</comment>
<dbReference type="InterPro" id="IPR006299">
    <property type="entry name" value="FlgC"/>
</dbReference>
<sequence>MNALEISRTGLDVEWRRMEIIAQNIANMNTSRTASGDPFTPLRLVSGPDRTFAESLVAARREGAEPRPTGVRVYGVEREDGGVRKVYEPGHPHADPEGFVSYPDISHAREMTLMIETARAYEANLVAMSSARQMYSSALQLGRPA</sequence>
<organism evidence="6 7">
    <name type="scientific">Pelagerythrobacter marensis</name>
    <dbReference type="NCBI Taxonomy" id="543877"/>
    <lineage>
        <taxon>Bacteria</taxon>
        <taxon>Pseudomonadati</taxon>
        <taxon>Pseudomonadota</taxon>
        <taxon>Alphaproteobacteria</taxon>
        <taxon>Sphingomonadales</taxon>
        <taxon>Erythrobacteraceae</taxon>
        <taxon>Pelagerythrobacter</taxon>
    </lineage>
</organism>
<evidence type="ECO:0000256" key="1">
    <source>
        <dbReference type="ARBA" id="ARBA00004117"/>
    </source>
</evidence>
<evidence type="ECO:0000259" key="5">
    <source>
        <dbReference type="Pfam" id="PF06429"/>
    </source>
</evidence>
<keyword evidence="6" id="KW-0966">Cell projection</keyword>
<dbReference type="KEGG" id="amx:AM2010_1902"/>
<dbReference type="STRING" id="543877.AM2010_1902"/>
<evidence type="ECO:0000259" key="4">
    <source>
        <dbReference type="Pfam" id="PF00460"/>
    </source>
</evidence>
<name>A0A0G3XBH6_9SPHN</name>
<keyword evidence="7" id="KW-1185">Reference proteome</keyword>
<keyword evidence="6" id="KW-0969">Cilium</keyword>
<feature type="domain" description="Flagellar basal body rod protein N-terminal" evidence="4">
    <location>
        <begin position="5"/>
        <end position="31"/>
    </location>
</feature>
<dbReference type="EMBL" id="CP011805">
    <property type="protein sequence ID" value="AKM07964.1"/>
    <property type="molecule type" value="Genomic_DNA"/>
</dbReference>
<dbReference type="Pfam" id="PF06429">
    <property type="entry name" value="Flg_bbr_C"/>
    <property type="match status" value="1"/>
</dbReference>
<comment type="subcellular location">
    <subcellularLocation>
        <location evidence="1 3">Bacterial flagellum basal body</location>
    </subcellularLocation>
</comment>
<dbReference type="Pfam" id="PF00460">
    <property type="entry name" value="Flg_bb_rod"/>
    <property type="match status" value="1"/>
</dbReference>
<keyword evidence="3" id="KW-0975">Bacterial flagellum</keyword>
<evidence type="ECO:0000313" key="7">
    <source>
        <dbReference type="Proteomes" id="UP000037643"/>
    </source>
</evidence>
<protein>
    <recommendedName>
        <fullName evidence="3">Flagellar basal-body rod protein FlgC</fullName>
    </recommendedName>
</protein>
<dbReference type="InterPro" id="IPR010930">
    <property type="entry name" value="Flg_bb/hook_C_dom"/>
</dbReference>
<evidence type="ECO:0000256" key="2">
    <source>
        <dbReference type="ARBA" id="ARBA00009677"/>
    </source>
</evidence>
<proteinExistence type="inferred from homology"/>
<dbReference type="PATRIC" id="fig|543877.4.peg.1930"/>
<keyword evidence="6" id="KW-0282">Flagellum</keyword>
<gene>
    <name evidence="6" type="ORF">AM2010_1902</name>
</gene>
<reference evidence="6 7" key="1">
    <citation type="submission" date="2015-06" db="EMBL/GenBank/DDBJ databases">
        <authorList>
            <person name="Kim K.M."/>
        </authorList>
    </citation>
    <scope>NUCLEOTIDE SEQUENCE [LARGE SCALE GENOMIC DNA]</scope>
    <source>
        <strain evidence="6 7">KCTC 22370</strain>
    </source>
</reference>
<dbReference type="GO" id="GO:0071973">
    <property type="term" value="P:bacterial-type flagellum-dependent cell motility"/>
    <property type="evidence" value="ECO:0007669"/>
    <property type="project" value="UniProtKB-UniRule"/>
</dbReference>
<dbReference type="Proteomes" id="UP000037643">
    <property type="component" value="Chromosome"/>
</dbReference>
<comment type="subunit">
    <text evidence="3">The basal body constitutes a major portion of the flagellar organelle and consists of four rings (L,P,S, and M) mounted on a central rod. The rod consists of about 26 subunits of FlgG in the distal portion, and FlgB, FlgC and FlgF are thought to build up the proximal portion of the rod with about 6 subunits each.</text>
</comment>
<dbReference type="InterPro" id="IPR001444">
    <property type="entry name" value="Flag_bb_rod_N"/>
</dbReference>